<gene>
    <name evidence="5" type="ORF">PQR57_27525</name>
</gene>
<proteinExistence type="predicted"/>
<organism evidence="5 6">
    <name type="scientific">Paraburkholderia dipogonis</name>
    <dbReference type="NCBI Taxonomy" id="1211383"/>
    <lineage>
        <taxon>Bacteria</taxon>
        <taxon>Pseudomonadati</taxon>
        <taxon>Pseudomonadota</taxon>
        <taxon>Betaproteobacteria</taxon>
        <taxon>Burkholderiales</taxon>
        <taxon>Burkholderiaceae</taxon>
        <taxon>Paraburkholderia</taxon>
    </lineage>
</organism>
<name>A0ABW9AZB0_9BURK</name>
<comment type="catalytic activity">
    <reaction evidence="4">
        <text>(S)-ureidoglycolate = urea + glyoxylate</text>
        <dbReference type="Rhea" id="RHEA:11304"/>
        <dbReference type="ChEBI" id="CHEBI:16199"/>
        <dbReference type="ChEBI" id="CHEBI:36655"/>
        <dbReference type="ChEBI" id="CHEBI:57296"/>
        <dbReference type="EC" id="4.3.2.3"/>
    </reaction>
</comment>
<sequence>MTTAGAAPYIDVKPLSANAFEIYGEVLENKTEQRRRDFSMPFAGLDAGITPRLWINRLQPSRTRSITIDTMECHPHSHQTFIPMREVPYLIAVALPGEDGLPDLATLSAFTSDGGQGVCYRRSVWHFAFTSLDDVNEVAVIMADSGRSDDTVVTRLAEPVMVAL</sequence>
<dbReference type="PANTHER" id="PTHR21221:SF1">
    <property type="entry name" value="UREIDOGLYCOLATE LYASE"/>
    <property type="match status" value="1"/>
</dbReference>
<dbReference type="EMBL" id="JAQQEZ010000023">
    <property type="protein sequence ID" value="MFM0004764.1"/>
    <property type="molecule type" value="Genomic_DNA"/>
</dbReference>
<dbReference type="Gene3D" id="2.60.120.480">
    <property type="entry name" value="Ureidoglycolate hydrolase"/>
    <property type="match status" value="1"/>
</dbReference>
<keyword evidence="3 5" id="KW-0456">Lyase</keyword>
<dbReference type="RefSeq" id="WP_408179590.1">
    <property type="nucleotide sequence ID" value="NZ_JAQQEZ010000023.1"/>
</dbReference>
<dbReference type="CDD" id="cd20298">
    <property type="entry name" value="cupin_UAH"/>
    <property type="match status" value="1"/>
</dbReference>
<comment type="subunit">
    <text evidence="1">Homodimer.</text>
</comment>
<protein>
    <submittedName>
        <fullName evidence="5">Ureidoglycolate lyase</fullName>
        <ecNumber evidence="5">4.3.2.3</ecNumber>
    </submittedName>
</protein>
<dbReference type="Pfam" id="PF04115">
    <property type="entry name" value="Ureidogly_lyase"/>
    <property type="match status" value="1"/>
</dbReference>
<evidence type="ECO:0000256" key="1">
    <source>
        <dbReference type="ARBA" id="ARBA00011738"/>
    </source>
</evidence>
<evidence type="ECO:0000256" key="4">
    <source>
        <dbReference type="ARBA" id="ARBA00047684"/>
    </source>
</evidence>
<dbReference type="InterPro" id="IPR024060">
    <property type="entry name" value="Ureidoglycolate_lyase_dom_sf"/>
</dbReference>
<dbReference type="InterPro" id="IPR011051">
    <property type="entry name" value="RmlC_Cupin_sf"/>
</dbReference>
<evidence type="ECO:0000256" key="2">
    <source>
        <dbReference type="ARBA" id="ARBA00022631"/>
    </source>
</evidence>
<dbReference type="EC" id="4.3.2.3" evidence="5"/>
<evidence type="ECO:0000313" key="6">
    <source>
        <dbReference type="Proteomes" id="UP001629230"/>
    </source>
</evidence>
<dbReference type="Proteomes" id="UP001629230">
    <property type="component" value="Unassembled WGS sequence"/>
</dbReference>
<dbReference type="SUPFAM" id="SSF51182">
    <property type="entry name" value="RmlC-like cupins"/>
    <property type="match status" value="1"/>
</dbReference>
<keyword evidence="6" id="KW-1185">Reference proteome</keyword>
<comment type="caution">
    <text evidence="5">The sequence shown here is derived from an EMBL/GenBank/DDBJ whole genome shotgun (WGS) entry which is preliminary data.</text>
</comment>
<dbReference type="PANTHER" id="PTHR21221">
    <property type="entry name" value="UREIDOGLYCOLATE HYDROLASE"/>
    <property type="match status" value="1"/>
</dbReference>
<accession>A0ABW9AZB0</accession>
<dbReference type="PIRSF" id="PIRSF017306">
    <property type="entry name" value="Ureidogly_hydro"/>
    <property type="match status" value="1"/>
</dbReference>
<reference evidence="5 6" key="1">
    <citation type="journal article" date="2024" name="Chem. Sci.">
        <title>Discovery of megapolipeptins by genome mining of a Burkholderiales bacteria collection.</title>
        <authorList>
            <person name="Paulo B.S."/>
            <person name="Recchia M.J.J."/>
            <person name="Lee S."/>
            <person name="Fergusson C.H."/>
            <person name="Romanowski S.B."/>
            <person name="Hernandez A."/>
            <person name="Krull N."/>
            <person name="Liu D.Y."/>
            <person name="Cavanagh H."/>
            <person name="Bos A."/>
            <person name="Gray C.A."/>
            <person name="Murphy B.T."/>
            <person name="Linington R.G."/>
            <person name="Eustaquio A.S."/>
        </authorList>
    </citation>
    <scope>NUCLEOTIDE SEQUENCE [LARGE SCALE GENOMIC DNA]</scope>
    <source>
        <strain evidence="5 6">RL17-350-BIC-A</strain>
    </source>
</reference>
<evidence type="ECO:0000313" key="5">
    <source>
        <dbReference type="EMBL" id="MFM0004764.1"/>
    </source>
</evidence>
<dbReference type="InterPro" id="IPR007247">
    <property type="entry name" value="Ureidogly_lyase"/>
</dbReference>
<evidence type="ECO:0000256" key="3">
    <source>
        <dbReference type="ARBA" id="ARBA00023239"/>
    </source>
</evidence>
<dbReference type="InterPro" id="IPR047233">
    <property type="entry name" value="UAH_cupin"/>
</dbReference>
<dbReference type="GO" id="GO:0050385">
    <property type="term" value="F:ureidoglycolate lyase activity"/>
    <property type="evidence" value="ECO:0007669"/>
    <property type="project" value="UniProtKB-EC"/>
</dbReference>
<keyword evidence="2" id="KW-0659">Purine metabolism</keyword>